<accession>A0ACC3CCT8</accession>
<organism evidence="1 2">
    <name type="scientific">Pyropia yezoensis</name>
    <name type="common">Susabi-nori</name>
    <name type="synonym">Porphyra yezoensis</name>
    <dbReference type="NCBI Taxonomy" id="2788"/>
    <lineage>
        <taxon>Eukaryota</taxon>
        <taxon>Rhodophyta</taxon>
        <taxon>Bangiophyceae</taxon>
        <taxon>Bangiales</taxon>
        <taxon>Bangiaceae</taxon>
        <taxon>Pyropia</taxon>
    </lineage>
</organism>
<gene>
    <name evidence="1" type="ORF">I4F81_010260</name>
</gene>
<name>A0ACC3CCT8_PYRYE</name>
<keyword evidence="2" id="KW-1185">Reference proteome</keyword>
<proteinExistence type="predicted"/>
<reference evidence="1" key="1">
    <citation type="submission" date="2019-11" db="EMBL/GenBank/DDBJ databases">
        <title>Nori genome reveals adaptations in red seaweeds to the harsh intertidal environment.</title>
        <authorList>
            <person name="Wang D."/>
            <person name="Mao Y."/>
        </authorList>
    </citation>
    <scope>NUCLEOTIDE SEQUENCE</scope>
    <source>
        <tissue evidence="1">Gametophyte</tissue>
    </source>
</reference>
<evidence type="ECO:0000313" key="2">
    <source>
        <dbReference type="Proteomes" id="UP000798662"/>
    </source>
</evidence>
<protein>
    <submittedName>
        <fullName evidence="1">Uncharacterized protein</fullName>
    </submittedName>
</protein>
<sequence length="1763" mass="174761">MSPDELKATLLGMGFSHQKIAMCIDAGVTDMEVAVNMIVEADDIGGGGGGGGGPTPPPPVPPSSPPARVVATSGGPRRPQSATSSGAVAVAGSADRDALAATSLVHLGDATSAASTGLAEEDADLARAMEMSRAEVQPHHSSDTGGAGGVDKDTQLAIEASIREAGAGSGGGGASGGGTMGDPRSRRRASESVPVGLRNIGNTCYLNSLLQTYFYLPRFRQAVFLFRSTAYKAAARAAGGGGGGGGGGGVPPLGPAASATNSGGRDAATPPLLPASAAMASPTPAAADAGTIVIDGDGDTDKENAAPGGAPGPAAAAAAERAAVEFMEHLQSLFGTMALSEEAVADPSAAVGALRYADGRPLEIGEQQDVSEFNQIFLDNVERGLTAVARASRSSLSPVRDVRMEGEVKAASDSPAAAAPASADGAVPGSPLSGSGTGTGVGGEEPNLVHALFAAHFEQEVRRADGGDTRASAGALDTSARGGAPPTGAGGGSTDGGSPIIVANREQTMNSIIVDATNPASRDLHSALDDYVHTLIEYSMDPATTEAGAASFSAGTGAGAGAGAGLGVATAATRLASSRPVPALDTGAPTASATVASVPAPAPAAGIAAAPVGGGAVVDSPPGSTTNAMSPSSSSQPPNSPHLLSGAGWGGHGSGGNGASDSPPSTKPAPAVKDVLFTRFAPVLTIYLQRVSFNRAVNAAEKVHTRFDFPPVLAVDRYLKSHAAAASAARDAARAARRRRAVADAAAADLVHFPRRHKPAVAPIPAALLAGTAVTAGDERGERSAETWVTAASLPSVTEPPLGAPTPLPAPVSDDGTVSGVNGGTVPSPPASVLAAPAAADSTSVVSVGAVANGVAATAPRILPGFPSATAVAASTDDFSVALARVAARVAAGAAAAGTNGVGNSPLPLLAVSGLAATDVAAASRVLSTVAAADAAARASLAAASAGAAAEELAAHAGLSSEEYRLHAVLVHEGSADSGHYIAFIRTKFGSGPGTQVASPPGGVSAAASVAVRGDAGQVGGASDREIGSAPPAASRADTAAPATGVDATRVVAAGTTGASGDAPAGDDESPWTKFSDTAVADVSEREVWEAALGGLRFASAYALIYVRADSSAAAEGRSRTVAAGSNGDGRCVAVPAASPAVGAATPVTGDGGAILPSPSACAPPPDGMHVMEVEELSIADEGRRLLPQATLNAIGRANAVFRSEVARAVAADQAEQRLKQARRLLEVASQLVLAAMAPAVNVVDSITGPPHLLGTLIGFCVGLKAHDLALLRSLEEAWMATVRGLRLPSDDISSATLDSAIASDAFSLVRVASRRNEAAEFPPLGGGGTTAMGGGAGEDGGGVDQETESHRLLEAFSQLVVSDGARQLGVSSDMAASVGAGLLSSVTMAGLVDRLKRARALRALALRGVGLTTNGIRAVLRGDWEYALYTLAGVLRGAYIPLPEEVTSSSGNLALADLYAVRADGADGTVMNQFHTNRNLAFAKQDEIVRRVLPVALVATSRRCIQVLHLNDLQGGIRVGNLAADTALPVADPLTVRELHRIWAGAYNGFKAALGLDGPPGSATDAVAPPVPVPPREAAEAATADTHAAPTTATPAAGSRLFSQEALGSPAGGVQGDGGTLAPPLGAADAAAATATSPHPTAAAADDDAAVALLVRKRDFLAAVRRLVDKFDTASVASSHRLPQSQLLPVDVTALEAATRAPAASLAEYVAARAQVLGFWNLPADDANEMHAESLRRAGEALLHHTQAVAHGWWGGGRGGQG</sequence>
<dbReference type="EMBL" id="CM020620">
    <property type="protein sequence ID" value="KAK1867759.1"/>
    <property type="molecule type" value="Genomic_DNA"/>
</dbReference>
<dbReference type="Proteomes" id="UP000798662">
    <property type="component" value="Chromosome 3"/>
</dbReference>
<evidence type="ECO:0000313" key="1">
    <source>
        <dbReference type="EMBL" id="KAK1867759.1"/>
    </source>
</evidence>
<comment type="caution">
    <text evidence="1">The sequence shown here is derived from an EMBL/GenBank/DDBJ whole genome shotgun (WGS) entry which is preliminary data.</text>
</comment>